<dbReference type="Proteomes" id="UP001529245">
    <property type="component" value="Unassembled WGS sequence"/>
</dbReference>
<sequence>MFDLDEVEQLKQAVLARTHGDARQLEKLCEEIRQLKREVRPIYRRSATTISLVASDGGDSQLQFDPFLLHVVRVVDSYGKRVCLDVLSPTTDTEELTRAQFDETGEPKTVLGVLMRDLGVRSLWELSPMIPRPEDVRAVPERVSPSWIQVYRDLCEWAALYHMMVYGKFHADTLVVRDGYLRSKVFARDLFIQMCRRIEQAVERIYREDRRRVFLVGIAKSSKVLQRYHLAILLESLFPPGEPRFVRVPREMEVSVYRWDEYARGMEAADEPGEGPKFVAGEMYFVRFGSHRDDPIWAVDVLPSHGPQAQEIMGYLLEDAIAGFSTPLYPRCLQRAHEQARIGGLDAELLQAFLVESIRTLVPKDSVAIFDGMQLRYAQTERRFP</sequence>
<evidence type="ECO:0000313" key="2">
    <source>
        <dbReference type="Proteomes" id="UP001529245"/>
    </source>
</evidence>
<dbReference type="EMBL" id="JASGCB010000005">
    <property type="protein sequence ID" value="MDI9259559.1"/>
    <property type="molecule type" value="Genomic_DNA"/>
</dbReference>
<keyword evidence="2" id="KW-1185">Reference proteome</keyword>
<organism evidence="1 2">
    <name type="scientific">Alicyclobacillus sendaiensis PA2</name>
    <dbReference type="NCBI Taxonomy" id="3029425"/>
    <lineage>
        <taxon>Bacteria</taxon>
        <taxon>Bacillati</taxon>
        <taxon>Bacillota</taxon>
        <taxon>Bacilli</taxon>
        <taxon>Bacillales</taxon>
        <taxon>Alicyclobacillaceae</taxon>
        <taxon>Alicyclobacillus</taxon>
    </lineage>
</organism>
<evidence type="ECO:0008006" key="3">
    <source>
        <dbReference type="Google" id="ProtNLM"/>
    </source>
</evidence>
<comment type="caution">
    <text evidence="1">The sequence shown here is derived from an EMBL/GenBank/DDBJ whole genome shotgun (WGS) entry which is preliminary data.</text>
</comment>
<gene>
    <name evidence="1" type="ORF">QID03_05105</name>
</gene>
<accession>A0ABT6XWU1</accession>
<proteinExistence type="predicted"/>
<name>A0ABT6XWU1_ALISE</name>
<dbReference type="RefSeq" id="WP_283203113.1">
    <property type="nucleotide sequence ID" value="NZ_JASGCB010000005.1"/>
</dbReference>
<reference evidence="1 2" key="1">
    <citation type="submission" date="2023-04" db="EMBL/GenBank/DDBJ databases">
        <title>A. sendaiensis sub sp. chiapanensis a novel subspecie with specific adaptation in bacterial cell wall isolated from an active volcano.</title>
        <authorList>
            <person name="Alvarez Gutierrez P.E."/>
            <person name="Ortiz Cortes L.Y."/>
        </authorList>
    </citation>
    <scope>NUCLEOTIDE SEQUENCE [LARGE SCALE GENOMIC DNA]</scope>
    <source>
        <strain evidence="1 2">PA2</strain>
    </source>
</reference>
<evidence type="ECO:0000313" key="1">
    <source>
        <dbReference type="EMBL" id="MDI9259559.1"/>
    </source>
</evidence>
<protein>
    <recommendedName>
        <fullName evidence="3">NurA domain-containing protein</fullName>
    </recommendedName>
</protein>